<name>A0A9P7B1Z2_RHOMI</name>
<feature type="compositionally biased region" description="Acidic residues" evidence="1">
    <location>
        <begin position="100"/>
        <end position="112"/>
    </location>
</feature>
<dbReference type="EMBL" id="PUHQ01000155">
    <property type="protein sequence ID" value="KAG0654269.1"/>
    <property type="molecule type" value="Genomic_DNA"/>
</dbReference>
<sequence length="112" mass="12046">ATRHVLLAAGKEASPDLDEVDALGASFTWQNGPEAIKAQRYTWNVMVETIVNKGPEGLGLSDLKDISVVYTPNKGKGKEKALDTSDDDVKPVRRKKIVGDSEDDSSSDDSDA</sequence>
<organism evidence="2 3">
    <name type="scientific">Rhodotorula mucilaginosa</name>
    <name type="common">Yeast</name>
    <name type="synonym">Rhodotorula rubra</name>
    <dbReference type="NCBI Taxonomy" id="5537"/>
    <lineage>
        <taxon>Eukaryota</taxon>
        <taxon>Fungi</taxon>
        <taxon>Dikarya</taxon>
        <taxon>Basidiomycota</taxon>
        <taxon>Pucciniomycotina</taxon>
        <taxon>Microbotryomycetes</taxon>
        <taxon>Sporidiobolales</taxon>
        <taxon>Sporidiobolaceae</taxon>
        <taxon>Rhodotorula</taxon>
    </lineage>
</organism>
<dbReference type="AlphaFoldDB" id="A0A9P7B1Z2"/>
<reference evidence="2 3" key="1">
    <citation type="submission" date="2020-11" db="EMBL/GenBank/DDBJ databases">
        <title>Kefir isolates.</title>
        <authorList>
            <person name="Marcisauskas S."/>
            <person name="Kim Y."/>
            <person name="Blasche S."/>
        </authorList>
    </citation>
    <scope>NUCLEOTIDE SEQUENCE [LARGE SCALE GENOMIC DNA]</scope>
    <source>
        <strain evidence="2 3">KR</strain>
    </source>
</reference>
<feature type="compositionally biased region" description="Basic and acidic residues" evidence="1">
    <location>
        <begin position="76"/>
        <end position="91"/>
    </location>
</feature>
<gene>
    <name evidence="2" type="ORF">C6P46_001827</name>
</gene>
<evidence type="ECO:0000313" key="3">
    <source>
        <dbReference type="Proteomes" id="UP000777482"/>
    </source>
</evidence>
<feature type="region of interest" description="Disordered" evidence="1">
    <location>
        <begin position="73"/>
        <end position="112"/>
    </location>
</feature>
<comment type="caution">
    <text evidence="2">The sequence shown here is derived from an EMBL/GenBank/DDBJ whole genome shotgun (WGS) entry which is preliminary data.</text>
</comment>
<feature type="non-terminal residue" evidence="2">
    <location>
        <position position="112"/>
    </location>
</feature>
<keyword evidence="3" id="KW-1185">Reference proteome</keyword>
<evidence type="ECO:0000313" key="2">
    <source>
        <dbReference type="EMBL" id="KAG0654269.1"/>
    </source>
</evidence>
<proteinExistence type="predicted"/>
<dbReference type="Proteomes" id="UP000777482">
    <property type="component" value="Unassembled WGS sequence"/>
</dbReference>
<accession>A0A9P7B1Z2</accession>
<protein>
    <submittedName>
        <fullName evidence="2">Uncharacterized protein</fullName>
    </submittedName>
</protein>
<evidence type="ECO:0000256" key="1">
    <source>
        <dbReference type="SAM" id="MobiDB-lite"/>
    </source>
</evidence>
<dbReference type="OrthoDB" id="2529758at2759"/>